<dbReference type="AlphaFoldDB" id="A0AAV4Y614"/>
<keyword evidence="2" id="KW-1185">Reference proteome</keyword>
<reference evidence="1 2" key="1">
    <citation type="submission" date="2021-06" db="EMBL/GenBank/DDBJ databases">
        <title>Caerostris extrusa draft genome.</title>
        <authorList>
            <person name="Kono N."/>
            <person name="Arakawa K."/>
        </authorList>
    </citation>
    <scope>NUCLEOTIDE SEQUENCE [LARGE SCALE GENOMIC DNA]</scope>
</reference>
<name>A0AAV4Y614_CAEEX</name>
<accession>A0AAV4Y614</accession>
<gene>
    <name evidence="1" type="ORF">CEXT_221421</name>
</gene>
<evidence type="ECO:0000313" key="2">
    <source>
        <dbReference type="Proteomes" id="UP001054945"/>
    </source>
</evidence>
<comment type="caution">
    <text evidence="1">The sequence shown here is derived from an EMBL/GenBank/DDBJ whole genome shotgun (WGS) entry which is preliminary data.</text>
</comment>
<dbReference type="Proteomes" id="UP001054945">
    <property type="component" value="Unassembled WGS sequence"/>
</dbReference>
<dbReference type="EMBL" id="BPLR01001332">
    <property type="protein sequence ID" value="GIZ01660.1"/>
    <property type="molecule type" value="Genomic_DNA"/>
</dbReference>
<proteinExistence type="predicted"/>
<organism evidence="1 2">
    <name type="scientific">Caerostris extrusa</name>
    <name type="common">Bark spider</name>
    <name type="synonym">Caerostris bankana</name>
    <dbReference type="NCBI Taxonomy" id="172846"/>
    <lineage>
        <taxon>Eukaryota</taxon>
        <taxon>Metazoa</taxon>
        <taxon>Ecdysozoa</taxon>
        <taxon>Arthropoda</taxon>
        <taxon>Chelicerata</taxon>
        <taxon>Arachnida</taxon>
        <taxon>Araneae</taxon>
        <taxon>Araneomorphae</taxon>
        <taxon>Entelegynae</taxon>
        <taxon>Araneoidea</taxon>
        <taxon>Araneidae</taxon>
        <taxon>Caerostris</taxon>
    </lineage>
</organism>
<evidence type="ECO:0000313" key="1">
    <source>
        <dbReference type="EMBL" id="GIZ01660.1"/>
    </source>
</evidence>
<protein>
    <submittedName>
        <fullName evidence="1">Uncharacterized protein</fullName>
    </submittedName>
</protein>
<sequence length="85" mass="9599">MASAVLLGLQWLQPVPFSMLDSPQLGQNIPEEFWHLRIDAKLAVTCASFSLKIVLSYYPINRSTYFNVFIESPCGKPCLSDSLYK</sequence>